<dbReference type="Proteomes" id="UP000688137">
    <property type="component" value="Unassembled WGS sequence"/>
</dbReference>
<proteinExistence type="predicted"/>
<dbReference type="OMA" id="PQIYLCP"/>
<sequence length="196" mass="22949">MIRRQNSLPEILSIIQEKKKAQIQQQQSLQVPEQETQPVFKYVVHEHQERIQLAKMFYKNLQKRSIARNVNEIKSMATLNGFQLKQGQVMRQKLYVEQNQIQENPQIYLCSSQKILQQKSSPIKTIQRTSPLQRSRAITTKSSFHLKSTDLTKNESMISLKKCNEEKPKIKTRQVDEVKGSAKLFTIVYKSLKFQS</sequence>
<dbReference type="AlphaFoldDB" id="A0A8S1KZB8"/>
<evidence type="ECO:0000313" key="2">
    <source>
        <dbReference type="Proteomes" id="UP000688137"/>
    </source>
</evidence>
<accession>A0A8S1KZB8</accession>
<reference evidence="1" key="1">
    <citation type="submission" date="2021-01" db="EMBL/GenBank/DDBJ databases">
        <authorList>
            <consortium name="Genoscope - CEA"/>
            <person name="William W."/>
        </authorList>
    </citation>
    <scope>NUCLEOTIDE SEQUENCE</scope>
</reference>
<name>A0A8S1KZB8_PARPR</name>
<dbReference type="EMBL" id="CAJJDM010000029">
    <property type="protein sequence ID" value="CAD8060287.1"/>
    <property type="molecule type" value="Genomic_DNA"/>
</dbReference>
<gene>
    <name evidence="1" type="ORF">PPRIM_AZ9-3.1.T0300059</name>
</gene>
<keyword evidence="2" id="KW-1185">Reference proteome</keyword>
<comment type="caution">
    <text evidence="1">The sequence shown here is derived from an EMBL/GenBank/DDBJ whole genome shotgun (WGS) entry which is preliminary data.</text>
</comment>
<organism evidence="1 2">
    <name type="scientific">Paramecium primaurelia</name>
    <dbReference type="NCBI Taxonomy" id="5886"/>
    <lineage>
        <taxon>Eukaryota</taxon>
        <taxon>Sar</taxon>
        <taxon>Alveolata</taxon>
        <taxon>Ciliophora</taxon>
        <taxon>Intramacronucleata</taxon>
        <taxon>Oligohymenophorea</taxon>
        <taxon>Peniculida</taxon>
        <taxon>Parameciidae</taxon>
        <taxon>Paramecium</taxon>
    </lineage>
</organism>
<evidence type="ECO:0000313" key="1">
    <source>
        <dbReference type="EMBL" id="CAD8060287.1"/>
    </source>
</evidence>
<protein>
    <submittedName>
        <fullName evidence="1">Uncharacterized protein</fullName>
    </submittedName>
</protein>